<evidence type="ECO:0000313" key="5">
    <source>
        <dbReference type="EMBL" id="MFD1129512.1"/>
    </source>
</evidence>
<gene>
    <name evidence="5" type="ORF">ACFQ3J_15165</name>
</gene>
<dbReference type="SUPFAM" id="SSF50814">
    <property type="entry name" value="Lipocalins"/>
    <property type="match status" value="1"/>
</dbReference>
<dbReference type="RefSeq" id="WP_251582474.1">
    <property type="nucleotide sequence ID" value="NZ_JBHTKX010000001.1"/>
</dbReference>
<dbReference type="InterPro" id="IPR015304">
    <property type="entry name" value="ZinT_dom"/>
</dbReference>
<reference evidence="6" key="1">
    <citation type="journal article" date="2019" name="Int. J. Syst. Evol. Microbiol.">
        <title>The Global Catalogue of Microorganisms (GCM) 10K type strain sequencing project: providing services to taxonomists for standard genome sequencing and annotation.</title>
        <authorList>
            <consortium name="The Broad Institute Genomics Platform"/>
            <consortium name="The Broad Institute Genome Sequencing Center for Infectious Disease"/>
            <person name="Wu L."/>
            <person name="Ma J."/>
        </authorList>
    </citation>
    <scope>NUCLEOTIDE SEQUENCE [LARGE SCALE GENOMIC DNA]</scope>
    <source>
        <strain evidence="6">CCUG 53519</strain>
    </source>
</reference>
<organism evidence="5 6">
    <name type="scientific">Paenibacillus provencensis</name>
    <dbReference type="NCBI Taxonomy" id="441151"/>
    <lineage>
        <taxon>Bacteria</taxon>
        <taxon>Bacillati</taxon>
        <taxon>Bacillota</taxon>
        <taxon>Bacilli</taxon>
        <taxon>Bacillales</taxon>
        <taxon>Paenibacillaceae</taxon>
        <taxon>Paenibacillus</taxon>
    </lineage>
</organism>
<dbReference type="Proteomes" id="UP001597169">
    <property type="component" value="Unassembled WGS sequence"/>
</dbReference>
<feature type="domain" description="ZinT" evidence="4">
    <location>
        <begin position="154"/>
        <end position="332"/>
    </location>
</feature>
<evidence type="ECO:0000256" key="1">
    <source>
        <dbReference type="ARBA" id="ARBA00022729"/>
    </source>
</evidence>
<evidence type="ECO:0000313" key="6">
    <source>
        <dbReference type="Proteomes" id="UP001597169"/>
    </source>
</evidence>
<comment type="caution">
    <text evidence="5">The sequence shown here is derived from an EMBL/GenBank/DDBJ whole genome shotgun (WGS) entry which is preliminary data.</text>
</comment>
<dbReference type="InterPro" id="IPR012674">
    <property type="entry name" value="Calycin"/>
</dbReference>
<feature type="chain" id="PRO_5047226610" evidence="3">
    <location>
        <begin position="19"/>
        <end position="332"/>
    </location>
</feature>
<keyword evidence="6" id="KW-1185">Reference proteome</keyword>
<dbReference type="Pfam" id="PF09223">
    <property type="entry name" value="ZinT"/>
    <property type="match status" value="1"/>
</dbReference>
<evidence type="ECO:0000256" key="3">
    <source>
        <dbReference type="SAM" id="SignalP"/>
    </source>
</evidence>
<evidence type="ECO:0000256" key="2">
    <source>
        <dbReference type="ARBA" id="ARBA00022833"/>
    </source>
</evidence>
<keyword evidence="2" id="KW-0862">Zinc</keyword>
<dbReference type="Gene3D" id="2.40.128.20">
    <property type="match status" value="1"/>
</dbReference>
<evidence type="ECO:0000259" key="4">
    <source>
        <dbReference type="Pfam" id="PF09223"/>
    </source>
</evidence>
<accession>A0ABW3PYQ1</accession>
<protein>
    <submittedName>
        <fullName evidence="5">ZinT family metal-binding protein</fullName>
    </submittedName>
</protein>
<dbReference type="EMBL" id="JBHTKX010000001">
    <property type="protein sequence ID" value="MFD1129512.1"/>
    <property type="molecule type" value="Genomic_DNA"/>
</dbReference>
<keyword evidence="1 3" id="KW-0732">Signal</keyword>
<dbReference type="PROSITE" id="PS51257">
    <property type="entry name" value="PROKAR_LIPOPROTEIN"/>
    <property type="match status" value="1"/>
</dbReference>
<name>A0ABW3PYQ1_9BACL</name>
<sequence length="332" mass="38212">MKKLYLFISLMALSVMLAACQDAKEGTTANNNAAEAEESEVQVTEVQESGEITIEGLGDHYHTGDTIELAAILSENVDYDHWQWYIKESEQMEWEAVSGQESETYTGEATTDGLEIKAALYDDNHEVYAESEPVTIVIDDHLSHDHEHAQDPETQKIYEGYFEESQVEDRPLSDWEGDWQSVYPYLEDGTLDEVFAHKAEHNGDKTKEEYKEHYNTAYQTEVNRIVIDGNQITFFENGNEKSGEYVSDGYEILQKDEGKKGVRYVFKLNEDVEGLPKYIQFSDHSIFPSKSYHFHLYSGDNREELTNEKTHWPTYYPSELNGDEIVHEMIAH</sequence>
<feature type="signal peptide" evidence="3">
    <location>
        <begin position="1"/>
        <end position="18"/>
    </location>
</feature>
<proteinExistence type="predicted"/>